<gene>
    <name evidence="2" type="ORF">D0C37_15385</name>
</gene>
<dbReference type="Gene3D" id="3.40.50.10330">
    <property type="entry name" value="Probable inorganic polyphosphate/atp-NAD kinase, domain 1"/>
    <property type="match status" value="1"/>
</dbReference>
<dbReference type="GeneID" id="300115554"/>
<dbReference type="Pfam" id="PF00781">
    <property type="entry name" value="DAGK_cat"/>
    <property type="match status" value="1"/>
</dbReference>
<dbReference type="AlphaFoldDB" id="A0A385DDD1"/>
<keyword evidence="2" id="KW-0418">Kinase</keyword>
<dbReference type="InterPro" id="IPR017438">
    <property type="entry name" value="ATP-NAD_kinase_N"/>
</dbReference>
<reference evidence="2 3" key="1">
    <citation type="submission" date="2018-08" db="EMBL/GenBank/DDBJ databases">
        <authorList>
            <person name="Ferrada E.E."/>
            <person name="Latorre B.A."/>
        </authorList>
    </citation>
    <scope>NUCLEOTIDE SEQUENCE [LARGE SCALE GENOMIC DNA]</scope>
    <source>
        <strain evidence="2 3">VK-A60T</strain>
    </source>
</reference>
<dbReference type="SUPFAM" id="SSF111331">
    <property type="entry name" value="NAD kinase/diacylglycerol kinase-like"/>
    <property type="match status" value="1"/>
</dbReference>
<organism evidence="2 3">
    <name type="scientific">Streptomyces koyangensis</name>
    <dbReference type="NCBI Taxonomy" id="188770"/>
    <lineage>
        <taxon>Bacteria</taxon>
        <taxon>Bacillati</taxon>
        <taxon>Actinomycetota</taxon>
        <taxon>Actinomycetes</taxon>
        <taxon>Kitasatosporales</taxon>
        <taxon>Streptomycetaceae</taxon>
        <taxon>Streptomyces</taxon>
        <taxon>Streptomyces aurantiacus group</taxon>
    </lineage>
</organism>
<protein>
    <submittedName>
        <fullName evidence="2">Diacylglycerol kinase</fullName>
    </submittedName>
</protein>
<dbReference type="EMBL" id="CP031742">
    <property type="protein sequence ID" value="AXQ55851.1"/>
    <property type="molecule type" value="Genomic_DNA"/>
</dbReference>
<keyword evidence="2" id="KW-0808">Transferase</keyword>
<dbReference type="InterPro" id="IPR016064">
    <property type="entry name" value="NAD/diacylglycerol_kinase_sf"/>
</dbReference>
<dbReference type="GO" id="GO:0016301">
    <property type="term" value="F:kinase activity"/>
    <property type="evidence" value="ECO:0007669"/>
    <property type="project" value="UniProtKB-KW"/>
</dbReference>
<evidence type="ECO:0000313" key="2">
    <source>
        <dbReference type="EMBL" id="AXQ55851.1"/>
    </source>
</evidence>
<dbReference type="RefSeq" id="WP_117349588.1">
    <property type="nucleotide sequence ID" value="NZ_CP031742.1"/>
</dbReference>
<dbReference type="KEGG" id="sky:D0C37_15385"/>
<evidence type="ECO:0000313" key="3">
    <source>
        <dbReference type="Proteomes" id="UP000259636"/>
    </source>
</evidence>
<name>A0A385DDD1_9ACTN</name>
<evidence type="ECO:0000259" key="1">
    <source>
        <dbReference type="Pfam" id="PF00781"/>
    </source>
</evidence>
<dbReference type="Proteomes" id="UP000259636">
    <property type="component" value="Chromosome"/>
</dbReference>
<feature type="domain" description="DAGKc" evidence="1">
    <location>
        <begin position="14"/>
        <end position="133"/>
    </location>
</feature>
<proteinExistence type="predicted"/>
<dbReference type="InterPro" id="IPR001206">
    <property type="entry name" value="Diacylglycerol_kinase_cat_dom"/>
</dbReference>
<accession>A0A385DDD1</accession>
<sequence length="262" mass="27627">MSAPEPATTTTPSLLVIVDPTARRLDGESVRIAKDVLSAGAPVKLCLPESPREYARALARRGSRRPVLIGDDRSLVRAVTQLHQERELAEADLAMVPVGSGGALRLARHLGVPASAVAAARAVLDGQPRRLDLLVDDSDGVVLGELHVPAPPRPAGRVSWLRRSPAARPGPTPLRVEADGRLVADLDRPVHSVTLAPGTDGSVRAEVRAAATDDAPSPGSTYAGVVTVSGPDFHYRADGRTLGPVRTRTWRVRGAAWSLVLP</sequence>